<dbReference type="InterPro" id="IPR035992">
    <property type="entry name" value="Ricin_B-like_lectins"/>
</dbReference>
<dbReference type="CDD" id="cd23415">
    <property type="entry name" value="beta-trefoil_Ricin_AH"/>
    <property type="match status" value="1"/>
</dbReference>
<keyword evidence="4" id="KW-1185">Reference proteome</keyword>
<feature type="signal peptide" evidence="1">
    <location>
        <begin position="1"/>
        <end position="29"/>
    </location>
</feature>
<reference evidence="4" key="1">
    <citation type="submission" date="2016-10" db="EMBL/GenBank/DDBJ databases">
        <authorList>
            <person name="Varghese N."/>
            <person name="Submissions S."/>
        </authorList>
    </citation>
    <scope>NUCLEOTIDE SEQUENCE [LARGE SCALE GENOMIC DNA]</scope>
    <source>
        <strain evidence="4">CGMCC 4.6609</strain>
    </source>
</reference>
<feature type="domain" description="Ricin B lectin" evidence="2">
    <location>
        <begin position="46"/>
        <end position="127"/>
    </location>
</feature>
<dbReference type="Gene3D" id="2.80.10.50">
    <property type="match status" value="1"/>
</dbReference>
<keyword evidence="1" id="KW-0732">Signal</keyword>
<dbReference type="SUPFAM" id="SSF50370">
    <property type="entry name" value="Ricin B-like lectins"/>
    <property type="match status" value="1"/>
</dbReference>
<dbReference type="Proteomes" id="UP000199691">
    <property type="component" value="Unassembled WGS sequence"/>
</dbReference>
<dbReference type="Pfam" id="PF00652">
    <property type="entry name" value="Ricin_B_lectin"/>
    <property type="match status" value="1"/>
</dbReference>
<evidence type="ECO:0000313" key="3">
    <source>
        <dbReference type="EMBL" id="SDO47102.1"/>
    </source>
</evidence>
<evidence type="ECO:0000259" key="2">
    <source>
        <dbReference type="Pfam" id="PF00652"/>
    </source>
</evidence>
<sequence length="156" mass="16892">MSTSKQMLLRITGLLAATALVLVAAPAGAAAPQAESLYWIRFADNLARCLDSNAQGDVYTHNCQDRNDHQKWDNYTPGKFKNKRTGLCLAGGQSSVFTTSCSVNATDWRTSSTTKKRFTNVSTGLCLHNQGGHGQAVGLRACQSGTAYWTMTKLRS</sequence>
<dbReference type="AlphaFoldDB" id="A0A1H0JUC3"/>
<accession>A0A1H0JUC3</accession>
<dbReference type="EMBL" id="FNIX01000002">
    <property type="protein sequence ID" value="SDO47102.1"/>
    <property type="molecule type" value="Genomic_DNA"/>
</dbReference>
<name>A0A1H0JUC3_9PSEU</name>
<dbReference type="OrthoDB" id="3534750at2"/>
<dbReference type="InterPro" id="IPR000772">
    <property type="entry name" value="Ricin_B_lectin"/>
</dbReference>
<feature type="chain" id="PRO_5011558167" description="Ricin B lectin domain-containing protein" evidence="1">
    <location>
        <begin position="30"/>
        <end position="156"/>
    </location>
</feature>
<evidence type="ECO:0000256" key="1">
    <source>
        <dbReference type="SAM" id="SignalP"/>
    </source>
</evidence>
<protein>
    <recommendedName>
        <fullName evidence="2">Ricin B lectin domain-containing protein</fullName>
    </recommendedName>
</protein>
<evidence type="ECO:0000313" key="4">
    <source>
        <dbReference type="Proteomes" id="UP000199691"/>
    </source>
</evidence>
<organism evidence="3 4">
    <name type="scientific">Lentzea jiangxiensis</name>
    <dbReference type="NCBI Taxonomy" id="641025"/>
    <lineage>
        <taxon>Bacteria</taxon>
        <taxon>Bacillati</taxon>
        <taxon>Actinomycetota</taxon>
        <taxon>Actinomycetes</taxon>
        <taxon>Pseudonocardiales</taxon>
        <taxon>Pseudonocardiaceae</taxon>
        <taxon>Lentzea</taxon>
    </lineage>
</organism>
<gene>
    <name evidence="3" type="ORF">SAMN05421507_102634</name>
</gene>
<dbReference type="PROSITE" id="PS50231">
    <property type="entry name" value="RICIN_B_LECTIN"/>
    <property type="match status" value="1"/>
</dbReference>
<dbReference type="STRING" id="641025.SAMN05421507_102634"/>
<dbReference type="RefSeq" id="WP_143022586.1">
    <property type="nucleotide sequence ID" value="NZ_FNIX01000002.1"/>
</dbReference>
<proteinExistence type="predicted"/>